<name>A0A835T631_9CHLO</name>
<keyword evidence="5" id="KW-1185">Reference proteome</keyword>
<evidence type="ECO:0000313" key="4">
    <source>
        <dbReference type="EMBL" id="KAG2434524.1"/>
    </source>
</evidence>
<keyword evidence="3" id="KW-0809">Transit peptide</keyword>
<keyword evidence="2" id="KW-0805">Transcription regulation</keyword>
<sequence>MMLQGRLARSGVARSSVAGPRCRRVAVVVRASGTGSGKAGVKEALGQLRQGLAGKPTVDPAYLNGASYLKTIGFTNQAEVARVLDIAMNPDSLFLSYGDGRRTKNASARKLDVDTDMRPVIDFLIEKGVGVGDVVKIVSGHPPVLSYSVPDRLAPFWDYMASIGVADVGAAVVARPSLLGLDVDANLRKIVEYLQYTETPPETIVQYICKSI</sequence>
<dbReference type="Pfam" id="PF02536">
    <property type="entry name" value="mTERF"/>
    <property type="match status" value="1"/>
</dbReference>
<accession>A0A835T631</accession>
<gene>
    <name evidence="4" type="ORF">HYH02_012191</name>
</gene>
<dbReference type="OrthoDB" id="637682at2759"/>
<dbReference type="EMBL" id="JAEHOD010000056">
    <property type="protein sequence ID" value="KAG2434524.1"/>
    <property type="molecule type" value="Genomic_DNA"/>
</dbReference>
<comment type="caution">
    <text evidence="4">The sequence shown here is derived from an EMBL/GenBank/DDBJ whole genome shotgun (WGS) entry which is preliminary data.</text>
</comment>
<keyword evidence="2" id="KW-0804">Transcription</keyword>
<keyword evidence="2" id="KW-0806">Transcription termination</keyword>
<dbReference type="InterPro" id="IPR003690">
    <property type="entry name" value="MTERF"/>
</dbReference>
<dbReference type="GO" id="GO:0003676">
    <property type="term" value="F:nucleic acid binding"/>
    <property type="evidence" value="ECO:0007669"/>
    <property type="project" value="InterPro"/>
</dbReference>
<dbReference type="GO" id="GO:0006353">
    <property type="term" value="P:DNA-templated transcription termination"/>
    <property type="evidence" value="ECO:0007669"/>
    <property type="project" value="UniProtKB-KW"/>
</dbReference>
<protein>
    <submittedName>
        <fullName evidence="4">Uncharacterized protein</fullName>
    </submittedName>
</protein>
<evidence type="ECO:0000313" key="5">
    <source>
        <dbReference type="Proteomes" id="UP000613740"/>
    </source>
</evidence>
<dbReference type="Proteomes" id="UP000613740">
    <property type="component" value="Unassembled WGS sequence"/>
</dbReference>
<organism evidence="4 5">
    <name type="scientific">Chlamydomonas schloesseri</name>
    <dbReference type="NCBI Taxonomy" id="2026947"/>
    <lineage>
        <taxon>Eukaryota</taxon>
        <taxon>Viridiplantae</taxon>
        <taxon>Chlorophyta</taxon>
        <taxon>core chlorophytes</taxon>
        <taxon>Chlorophyceae</taxon>
        <taxon>CS clade</taxon>
        <taxon>Chlamydomonadales</taxon>
        <taxon>Chlamydomonadaceae</taxon>
        <taxon>Chlamydomonas</taxon>
    </lineage>
</organism>
<evidence type="ECO:0000256" key="2">
    <source>
        <dbReference type="ARBA" id="ARBA00022472"/>
    </source>
</evidence>
<evidence type="ECO:0000256" key="1">
    <source>
        <dbReference type="ARBA" id="ARBA00007692"/>
    </source>
</evidence>
<dbReference type="SMART" id="SM00733">
    <property type="entry name" value="Mterf"/>
    <property type="match status" value="2"/>
</dbReference>
<reference evidence="4" key="1">
    <citation type="journal article" date="2020" name="bioRxiv">
        <title>Comparative genomics of Chlamydomonas.</title>
        <authorList>
            <person name="Craig R.J."/>
            <person name="Hasan A.R."/>
            <person name="Ness R.W."/>
            <person name="Keightley P.D."/>
        </authorList>
    </citation>
    <scope>NUCLEOTIDE SEQUENCE</scope>
    <source>
        <strain evidence="4">CCAP 11/173</strain>
    </source>
</reference>
<comment type="similarity">
    <text evidence="1">Belongs to the mTERF family.</text>
</comment>
<dbReference type="InterPro" id="IPR038538">
    <property type="entry name" value="MTERF_sf"/>
</dbReference>
<dbReference type="Gene3D" id="1.25.70.10">
    <property type="entry name" value="Transcription termination factor 3, mitochondrial"/>
    <property type="match status" value="1"/>
</dbReference>
<evidence type="ECO:0000256" key="3">
    <source>
        <dbReference type="ARBA" id="ARBA00022946"/>
    </source>
</evidence>
<proteinExistence type="inferred from homology"/>
<dbReference type="AlphaFoldDB" id="A0A835T631"/>